<evidence type="ECO:0000313" key="7">
    <source>
        <dbReference type="Proteomes" id="UP001153292"/>
    </source>
</evidence>
<evidence type="ECO:0000259" key="5">
    <source>
        <dbReference type="SMART" id="SM00131"/>
    </source>
</evidence>
<dbReference type="InterPro" id="IPR002223">
    <property type="entry name" value="Kunitz_BPTI"/>
</dbReference>
<dbReference type="Pfam" id="PF00014">
    <property type="entry name" value="Kunitz_BPTI"/>
    <property type="match status" value="2"/>
</dbReference>
<evidence type="ECO:0000256" key="4">
    <source>
        <dbReference type="SAM" id="SignalP"/>
    </source>
</evidence>
<dbReference type="EMBL" id="OU963903">
    <property type="protein sequence ID" value="CAH0397965.1"/>
    <property type="molecule type" value="Genomic_DNA"/>
</dbReference>
<dbReference type="InterPro" id="IPR036880">
    <property type="entry name" value="Kunitz_BPTI_sf"/>
</dbReference>
<keyword evidence="2" id="KW-0722">Serine protease inhibitor</keyword>
<feature type="signal peptide" evidence="4">
    <location>
        <begin position="1"/>
        <end position="19"/>
    </location>
</feature>
<dbReference type="Proteomes" id="UP001153292">
    <property type="component" value="Chromosome 10"/>
</dbReference>
<accession>A0ABN8ATI9</accession>
<dbReference type="SMART" id="SM00131">
    <property type="entry name" value="KU"/>
    <property type="match status" value="2"/>
</dbReference>
<dbReference type="PRINTS" id="PR00759">
    <property type="entry name" value="BASICPTASE"/>
</dbReference>
<evidence type="ECO:0000256" key="1">
    <source>
        <dbReference type="ARBA" id="ARBA00022690"/>
    </source>
</evidence>
<organism evidence="6 7">
    <name type="scientific">Chilo suppressalis</name>
    <name type="common">Asiatic rice borer moth</name>
    <dbReference type="NCBI Taxonomy" id="168631"/>
    <lineage>
        <taxon>Eukaryota</taxon>
        <taxon>Metazoa</taxon>
        <taxon>Ecdysozoa</taxon>
        <taxon>Arthropoda</taxon>
        <taxon>Hexapoda</taxon>
        <taxon>Insecta</taxon>
        <taxon>Pterygota</taxon>
        <taxon>Neoptera</taxon>
        <taxon>Endopterygota</taxon>
        <taxon>Lepidoptera</taxon>
        <taxon>Glossata</taxon>
        <taxon>Ditrysia</taxon>
        <taxon>Pyraloidea</taxon>
        <taxon>Crambidae</taxon>
        <taxon>Crambinae</taxon>
        <taxon>Chilo</taxon>
    </lineage>
</organism>
<dbReference type="PANTHER" id="PTHR10083:SF374">
    <property type="entry name" value="BPTI_KUNITZ INHIBITOR DOMAIN-CONTAINING PROTEIN"/>
    <property type="match status" value="1"/>
</dbReference>
<feature type="domain" description="BPTI/Kunitz inhibitor" evidence="5">
    <location>
        <begin position="150"/>
        <end position="203"/>
    </location>
</feature>
<dbReference type="PROSITE" id="PS00280">
    <property type="entry name" value="BPTI_KUNITZ_1"/>
    <property type="match status" value="1"/>
</dbReference>
<dbReference type="InterPro" id="IPR050098">
    <property type="entry name" value="TFPI/VKTCI-like"/>
</dbReference>
<name>A0ABN8ATI9_CHISP</name>
<keyword evidence="7" id="KW-1185">Reference proteome</keyword>
<feature type="domain" description="BPTI/Kunitz inhibitor" evidence="5">
    <location>
        <begin position="81"/>
        <end position="136"/>
    </location>
</feature>
<protein>
    <recommendedName>
        <fullName evidence="5">BPTI/Kunitz inhibitor domain-containing protein</fullName>
    </recommendedName>
</protein>
<keyword evidence="1" id="KW-0646">Protease inhibitor</keyword>
<gene>
    <name evidence="6" type="ORF">CHILSU_LOCUS1067</name>
</gene>
<dbReference type="Gene3D" id="4.10.410.10">
    <property type="entry name" value="Pancreatic trypsin inhibitor Kunitz domain"/>
    <property type="match status" value="2"/>
</dbReference>
<sequence length="211" mass="24561">MDFVPLLLGLLLDLGELKATDDITLTTAKVLDEISPKPTAMHRRIQVETNFEDRPIQPLDLFRLKDKELRRSRSNVWNWDYWCKLQHKTGNCSKPRTMTRYYYDAHLDQCLTFLYSGCGGNRNQFETIQDCERLCKGATYMPEQDADGKNFCSVQPDSGLCMAMFYKYYFDVNENRCKTFIYGGCGGNQNRFNTMSECMNECQQDAEDFDT</sequence>
<dbReference type="InterPro" id="IPR020901">
    <property type="entry name" value="Prtase_inh_Kunz-CS"/>
</dbReference>
<proteinExistence type="predicted"/>
<evidence type="ECO:0000313" key="6">
    <source>
        <dbReference type="EMBL" id="CAH0397965.1"/>
    </source>
</evidence>
<dbReference type="PANTHER" id="PTHR10083">
    <property type="entry name" value="KUNITZ-TYPE PROTEASE INHIBITOR-RELATED"/>
    <property type="match status" value="1"/>
</dbReference>
<evidence type="ECO:0000256" key="2">
    <source>
        <dbReference type="ARBA" id="ARBA00022900"/>
    </source>
</evidence>
<dbReference type="SUPFAM" id="SSF57362">
    <property type="entry name" value="BPTI-like"/>
    <property type="match status" value="2"/>
</dbReference>
<reference evidence="6" key="1">
    <citation type="submission" date="2021-12" db="EMBL/GenBank/DDBJ databases">
        <authorList>
            <person name="King R."/>
        </authorList>
    </citation>
    <scope>NUCLEOTIDE SEQUENCE</scope>
</reference>
<evidence type="ECO:0000256" key="3">
    <source>
        <dbReference type="ARBA" id="ARBA00023157"/>
    </source>
</evidence>
<keyword evidence="3" id="KW-1015">Disulfide bond</keyword>
<feature type="chain" id="PRO_5047360323" description="BPTI/Kunitz inhibitor domain-containing protein" evidence="4">
    <location>
        <begin position="20"/>
        <end position="211"/>
    </location>
</feature>
<keyword evidence="4" id="KW-0732">Signal</keyword>
<dbReference type="CDD" id="cd00109">
    <property type="entry name" value="Kunitz-type"/>
    <property type="match status" value="2"/>
</dbReference>